<evidence type="ECO:0000256" key="1">
    <source>
        <dbReference type="SAM" id="MobiDB-lite"/>
    </source>
</evidence>
<dbReference type="Proteomes" id="UP000789759">
    <property type="component" value="Unassembled WGS sequence"/>
</dbReference>
<proteinExistence type="predicted"/>
<comment type="caution">
    <text evidence="2">The sequence shown here is derived from an EMBL/GenBank/DDBJ whole genome shotgun (WGS) entry which is preliminary data.</text>
</comment>
<dbReference type="EMBL" id="CAJVQA010002242">
    <property type="protein sequence ID" value="CAG8541409.1"/>
    <property type="molecule type" value="Genomic_DNA"/>
</dbReference>
<gene>
    <name evidence="2" type="ORF">CPELLU_LOCUS4317</name>
</gene>
<feature type="region of interest" description="Disordered" evidence="1">
    <location>
        <begin position="1"/>
        <end position="64"/>
    </location>
</feature>
<feature type="compositionally biased region" description="Basic and acidic residues" evidence="1">
    <location>
        <begin position="46"/>
        <end position="57"/>
    </location>
</feature>
<evidence type="ECO:0000313" key="3">
    <source>
        <dbReference type="Proteomes" id="UP000789759"/>
    </source>
</evidence>
<sequence length="64" mass="7755">MQPRDFPVSNQRRETKKENVGFRPPIYVPRKKDQDLKKRMLTPRSAKKERLRLKEENISTDMLE</sequence>
<protein>
    <submittedName>
        <fullName evidence="2">24773_t:CDS:1</fullName>
    </submittedName>
</protein>
<keyword evidence="3" id="KW-1185">Reference proteome</keyword>
<feature type="compositionally biased region" description="Basic and acidic residues" evidence="1">
    <location>
        <begin position="11"/>
        <end position="20"/>
    </location>
</feature>
<reference evidence="2" key="1">
    <citation type="submission" date="2021-06" db="EMBL/GenBank/DDBJ databases">
        <authorList>
            <person name="Kallberg Y."/>
            <person name="Tangrot J."/>
            <person name="Rosling A."/>
        </authorList>
    </citation>
    <scope>NUCLEOTIDE SEQUENCE</scope>
    <source>
        <strain evidence="2">FL966</strain>
    </source>
</reference>
<evidence type="ECO:0000313" key="2">
    <source>
        <dbReference type="EMBL" id="CAG8541409.1"/>
    </source>
</evidence>
<dbReference type="AlphaFoldDB" id="A0A9N9FJM9"/>
<accession>A0A9N9FJM9</accession>
<organism evidence="2 3">
    <name type="scientific">Cetraspora pellucida</name>
    <dbReference type="NCBI Taxonomy" id="1433469"/>
    <lineage>
        <taxon>Eukaryota</taxon>
        <taxon>Fungi</taxon>
        <taxon>Fungi incertae sedis</taxon>
        <taxon>Mucoromycota</taxon>
        <taxon>Glomeromycotina</taxon>
        <taxon>Glomeromycetes</taxon>
        <taxon>Diversisporales</taxon>
        <taxon>Gigasporaceae</taxon>
        <taxon>Cetraspora</taxon>
    </lineage>
</organism>
<name>A0A9N9FJM9_9GLOM</name>